<dbReference type="GO" id="GO:0003700">
    <property type="term" value="F:DNA-binding transcription factor activity"/>
    <property type="evidence" value="ECO:0007669"/>
    <property type="project" value="TreeGrafter"/>
</dbReference>
<evidence type="ECO:0000259" key="4">
    <source>
        <dbReference type="PROSITE" id="PS51017"/>
    </source>
</evidence>
<keyword evidence="5" id="KW-1185">Reference proteome</keyword>
<keyword evidence="2 3" id="KW-0539">Nucleus</keyword>
<feature type="domain" description="CCT" evidence="4">
    <location>
        <begin position="251"/>
        <end position="293"/>
    </location>
</feature>
<dbReference type="InterPro" id="IPR010402">
    <property type="entry name" value="CCT_domain"/>
</dbReference>
<dbReference type="GO" id="GO:0005634">
    <property type="term" value="C:nucleus"/>
    <property type="evidence" value="ECO:0007669"/>
    <property type="project" value="UniProtKB-SubCell"/>
</dbReference>
<evidence type="ECO:0000256" key="3">
    <source>
        <dbReference type="PROSITE-ProRule" id="PRU00357"/>
    </source>
</evidence>
<sequence length="303" mass="33874">MYAEAGLQYPFLQGSLPELAPPLLPPLTHHHYSHLPPLDTGLTNGGPYMGNMMDTSIISEYDLGGEGDLFKAPEPIIEEPLLPLHPVIAAMSIISEGDDVITETFKVGNMELVQTDHLLNDVFYECKKELLEKSAIKESFSEVLDAKIPAVRTEEDSSAEKIRLIAEGQLLRSVSTGNLTSIEWIGGSTSRPNFLDFQALDFEAVFGMRRAYSEGDIQNLDNNNTKFGSASAVRSSFEPLLTISDLKSEERKQKLSRYRKKKSERNFGRKIKYACRKALADSQPRVRGRFAKTEEFEVSRPSK</sequence>
<name>A0A6I9RK98_ELAGV</name>
<dbReference type="Proteomes" id="UP000504607">
    <property type="component" value="Chromosome 6"/>
</dbReference>
<evidence type="ECO:0000313" key="6">
    <source>
        <dbReference type="RefSeq" id="XP_010924521.1"/>
    </source>
</evidence>
<dbReference type="GO" id="GO:0009909">
    <property type="term" value="P:regulation of flower development"/>
    <property type="evidence" value="ECO:0007669"/>
    <property type="project" value="InterPro"/>
</dbReference>
<dbReference type="InterPro" id="IPR045281">
    <property type="entry name" value="CONSTANS-like"/>
</dbReference>
<dbReference type="OrthoDB" id="153872at2759"/>
<dbReference type="PANTHER" id="PTHR31319">
    <property type="entry name" value="ZINC FINGER PROTEIN CONSTANS-LIKE 4"/>
    <property type="match status" value="1"/>
</dbReference>
<dbReference type="RefSeq" id="XP_010924521.1">
    <property type="nucleotide sequence ID" value="XM_010926219.1"/>
</dbReference>
<comment type="subcellular location">
    <subcellularLocation>
        <location evidence="1 3">Nucleus</location>
    </subcellularLocation>
</comment>
<accession>A0A6I9RK98</accession>
<evidence type="ECO:0000256" key="2">
    <source>
        <dbReference type="ARBA" id="ARBA00023242"/>
    </source>
</evidence>
<dbReference type="PANTHER" id="PTHR31319:SF71">
    <property type="entry name" value="CCT MOTIF FAMILY PROTEIN"/>
    <property type="match status" value="1"/>
</dbReference>
<organism evidence="5 6">
    <name type="scientific">Elaeis guineensis var. tenera</name>
    <name type="common">Oil palm</name>
    <dbReference type="NCBI Taxonomy" id="51953"/>
    <lineage>
        <taxon>Eukaryota</taxon>
        <taxon>Viridiplantae</taxon>
        <taxon>Streptophyta</taxon>
        <taxon>Embryophyta</taxon>
        <taxon>Tracheophyta</taxon>
        <taxon>Spermatophyta</taxon>
        <taxon>Magnoliopsida</taxon>
        <taxon>Liliopsida</taxon>
        <taxon>Arecaceae</taxon>
        <taxon>Arecoideae</taxon>
        <taxon>Cocoseae</taxon>
        <taxon>Elaeidinae</taxon>
        <taxon>Elaeis</taxon>
    </lineage>
</organism>
<dbReference type="FunCoup" id="A0A6I9RK98">
    <property type="interactions" value="1706"/>
</dbReference>
<evidence type="ECO:0000256" key="1">
    <source>
        <dbReference type="ARBA" id="ARBA00004123"/>
    </source>
</evidence>
<protein>
    <submittedName>
        <fullName evidence="6">Zinc finger protein CONSTANS-LIKE 1</fullName>
    </submittedName>
</protein>
<dbReference type="Pfam" id="PF06203">
    <property type="entry name" value="CCT"/>
    <property type="match status" value="1"/>
</dbReference>
<dbReference type="PROSITE" id="PS51017">
    <property type="entry name" value="CCT"/>
    <property type="match status" value="1"/>
</dbReference>
<dbReference type="AlphaFoldDB" id="A0A6I9RK98"/>
<evidence type="ECO:0000313" key="5">
    <source>
        <dbReference type="Proteomes" id="UP000504607"/>
    </source>
</evidence>
<reference evidence="6" key="1">
    <citation type="submission" date="2025-08" db="UniProtKB">
        <authorList>
            <consortium name="RefSeq"/>
        </authorList>
    </citation>
    <scope>IDENTIFICATION</scope>
</reference>
<gene>
    <name evidence="6" type="primary">LOC105047331</name>
</gene>
<proteinExistence type="predicted"/>
<dbReference type="InParanoid" id="A0A6I9RK98"/>